<protein>
    <recommendedName>
        <fullName evidence="8">Cellular morphogenesis protein</fullName>
    </recommendedName>
</protein>
<reference evidence="6 7" key="2">
    <citation type="journal article" date="2012" name="PLoS Pathog.">
        <title>Diverse lifestyles and strategies of plant pathogenesis encoded in the genomes of eighteen Dothideomycetes fungi.</title>
        <authorList>
            <person name="Ohm R.A."/>
            <person name="Feau N."/>
            <person name="Henrissat B."/>
            <person name="Schoch C.L."/>
            <person name="Horwitz B.A."/>
            <person name="Barry K.W."/>
            <person name="Condon B.J."/>
            <person name="Copeland A.C."/>
            <person name="Dhillon B."/>
            <person name="Glaser F."/>
            <person name="Hesse C.N."/>
            <person name="Kosti I."/>
            <person name="LaButti K."/>
            <person name="Lindquist E.A."/>
            <person name="Lucas S."/>
            <person name="Salamov A.A."/>
            <person name="Bradshaw R.E."/>
            <person name="Ciuffetti L."/>
            <person name="Hamelin R.C."/>
            <person name="Kema G.H.J."/>
            <person name="Lawrence C."/>
            <person name="Scott J.A."/>
            <person name="Spatafora J.W."/>
            <person name="Turgeon B.G."/>
            <person name="de Wit P.J.G.M."/>
            <person name="Zhong S."/>
            <person name="Goodwin S.B."/>
            <person name="Grigoriev I.V."/>
        </authorList>
    </citation>
    <scope>NUCLEOTIDE SEQUENCE [LARGE SCALE GENOMIC DNA]</scope>
    <source>
        <strain evidence="7">NZE10 / CBS 128990</strain>
    </source>
</reference>
<dbReference type="Pfam" id="PF20842">
    <property type="entry name" value="Rax2_2"/>
    <property type="match status" value="1"/>
</dbReference>
<keyword evidence="2" id="KW-1133">Transmembrane helix</keyword>
<organism evidence="6 7">
    <name type="scientific">Dothistroma septosporum (strain NZE10 / CBS 128990)</name>
    <name type="common">Red band needle blight fungus</name>
    <name type="synonym">Mycosphaerella pini</name>
    <dbReference type="NCBI Taxonomy" id="675120"/>
    <lineage>
        <taxon>Eukaryota</taxon>
        <taxon>Fungi</taxon>
        <taxon>Dikarya</taxon>
        <taxon>Ascomycota</taxon>
        <taxon>Pezizomycotina</taxon>
        <taxon>Dothideomycetes</taxon>
        <taxon>Dothideomycetidae</taxon>
        <taxon>Mycosphaerellales</taxon>
        <taxon>Mycosphaerellaceae</taxon>
        <taxon>Dothistroma</taxon>
    </lineage>
</organism>
<keyword evidence="7" id="KW-1185">Reference proteome</keyword>
<dbReference type="eggNOG" id="ENOG502QQZD">
    <property type="taxonomic scope" value="Eukaryota"/>
</dbReference>
<evidence type="ECO:0000259" key="5">
    <source>
        <dbReference type="Pfam" id="PF20843"/>
    </source>
</evidence>
<dbReference type="InterPro" id="IPR024982">
    <property type="entry name" value="Rax2-like_C"/>
</dbReference>
<evidence type="ECO:0000313" key="6">
    <source>
        <dbReference type="EMBL" id="EME38461.1"/>
    </source>
</evidence>
<dbReference type="InterPro" id="IPR011043">
    <property type="entry name" value="Gal_Oxase/kelch_b-propeller"/>
</dbReference>
<proteinExistence type="predicted"/>
<feature type="domain" description="Rax2-like second" evidence="4">
    <location>
        <begin position="228"/>
        <end position="371"/>
    </location>
</feature>
<dbReference type="EMBL" id="KB446547">
    <property type="protein sequence ID" value="EME38461.1"/>
    <property type="molecule type" value="Genomic_DNA"/>
</dbReference>
<dbReference type="Pfam" id="PF20843">
    <property type="entry name" value="Rax2_3"/>
    <property type="match status" value="1"/>
</dbReference>
<sequence length="1231" mass="129833">MRSPFAQLLAVGPELAAYILALPLFVARPVHAISQNAISSPNLDLSQLGRVAIGGDFDSVSLYRYQGQNENLSSNGSQSLLTRYPDGAWQSLGLVDADAAIMAMCPFIAKDGTNNGVIVGGNFTSLSGVQASSIALWNLNDNTATSLPGLTGPVRAVYCDQDSGTVYVGGDFMGGNSTNAMAWVTGWQNLPFAGFNGPVNTITKNSAGNIVFGGEFSGLGNASLPSTPDAQVVNIGGGTISTSVTTGATGQPKDIVCSTPENNTNWLLPDDTAGWWQGTYGFGFIPTKLRLYNTNVNGHGTKTWHFERLNDGGILNMSYVDPTTGRNMTCQSDCHLPENNSTAQDFHFVNSVGVSGFRIWITEWYGAGGGLSGIELFQDDIYSYAVDTFNEPRCDGLSVGSSSTISPDDGTWVQVSNKGLTASDFLSATLSTTDKIKSSTNVVFRPNIQQSGNYSVTVYTPGCVQDGTCSTRGQVNMTGSMTSGGAPVTTTLFQTNNYDKFDQIYYGYIDTDGGAFDPTVTLFPVLGQAAPLTVVASRVRFELISTTDGGLNGLYEYNSSAGSTDNDISKSAIDTAGHDLSTGARINAVVQGDKALYVAGSFSSNAVANIMSVADSTTALSGRGLNGEVLGLRLNGTSLFAVGTFDNTADKTATGLNNVAVYSTNNNQWSALGAGVNASVFDIVPLTINITDNDQRECWALSGNFTSVIAFDGNEAFDVEGFAIWVPSQHNWLQNIANASVALNGYLSTYTEIPNMSPLYAGTVRSQGLGYADAIQLVGSGNPSIETLGIRLQQSSQSSTSNSSSMHKRALADQSSGKNYSGVYNGIFYHENNLNVTILGGNFAATSSNGSTIENLVFINNTDSTQRISGVPGLDSDSIIVSMDTYGTLVFAGGAINGTVNGNDATGLVVYDLSLDRFASPHPPALEGDNVVVNAVATQPDSSVVYVGGSFDRAGSLQCRTLCSYDAGSMQWQNVASGLSGTINTMVWASNIELIIAGNLTLNGNRTTMATYDSKKQTLEAYSGASTLPGPIVTLSAVSDKYDEFWVSGVATGNKSVYLAKYADNTWIGASGLGDSTTIRKLQIMPLTSNHDSAALMAPDQSLMILGDVNIPGQGNASAVLFNGTTYEPYILTNMQDGTQGSLSAIFVSNPQAFMNQDGHHLALGLVVLIGLAISLALIFLMVVVGILLERRRRRKEGYVPMTVDKSSNIARLPPETLFQNLEGKPSPPKL</sequence>
<dbReference type="PANTHER" id="PTHR31778:SF2">
    <property type="entry name" value="BUD SITE SELECTION PROTEIN RAX2"/>
    <property type="match status" value="1"/>
</dbReference>
<evidence type="ECO:0000256" key="1">
    <source>
        <dbReference type="SAM" id="MobiDB-lite"/>
    </source>
</evidence>
<evidence type="ECO:0008006" key="8">
    <source>
        <dbReference type="Google" id="ProtNLM"/>
    </source>
</evidence>
<name>N1PBV0_DOTSN</name>
<evidence type="ECO:0000259" key="4">
    <source>
        <dbReference type="Pfam" id="PF20842"/>
    </source>
</evidence>
<dbReference type="PANTHER" id="PTHR31778">
    <property type="entry name" value="BUD SITE SELECTION PROTEIN RAX2"/>
    <property type="match status" value="1"/>
</dbReference>
<dbReference type="SUPFAM" id="SSF50965">
    <property type="entry name" value="Galactose oxidase, central domain"/>
    <property type="match status" value="1"/>
</dbReference>
<keyword evidence="2" id="KW-0472">Membrane</keyword>
<feature type="region of interest" description="Disordered" evidence="1">
    <location>
        <begin position="792"/>
        <end position="813"/>
    </location>
</feature>
<dbReference type="AlphaFoldDB" id="N1PBV0"/>
<feature type="domain" description="Rax2-like C-terminal" evidence="3">
    <location>
        <begin position="908"/>
        <end position="1156"/>
    </location>
</feature>
<evidence type="ECO:0000313" key="7">
    <source>
        <dbReference type="Proteomes" id="UP000016933"/>
    </source>
</evidence>
<keyword evidence="2" id="KW-0812">Transmembrane</keyword>
<feature type="domain" description="Rax2-like third" evidence="5">
    <location>
        <begin position="382"/>
        <end position="544"/>
    </location>
</feature>
<dbReference type="InterPro" id="IPR015915">
    <property type="entry name" value="Kelch-typ_b-propeller"/>
</dbReference>
<dbReference type="Pfam" id="PF12768">
    <property type="entry name" value="Rax2"/>
    <property type="match status" value="1"/>
</dbReference>
<dbReference type="Proteomes" id="UP000016933">
    <property type="component" value="Unassembled WGS sequence"/>
</dbReference>
<dbReference type="InterPro" id="IPR048265">
    <property type="entry name" value="Rax2-like_third"/>
</dbReference>
<feature type="compositionally biased region" description="Low complexity" evidence="1">
    <location>
        <begin position="793"/>
        <end position="805"/>
    </location>
</feature>
<evidence type="ECO:0000259" key="3">
    <source>
        <dbReference type="Pfam" id="PF12768"/>
    </source>
</evidence>
<dbReference type="InterPro" id="IPR048266">
    <property type="entry name" value="Rax2-like_second"/>
</dbReference>
<feature type="transmembrane region" description="Helical" evidence="2">
    <location>
        <begin position="1162"/>
        <end position="1189"/>
    </location>
</feature>
<dbReference type="HOGENOM" id="CLU_005863_0_0_1"/>
<dbReference type="Gene3D" id="2.120.10.80">
    <property type="entry name" value="Kelch-type beta propeller"/>
    <property type="match status" value="1"/>
</dbReference>
<dbReference type="OMA" id="NMYTPGC"/>
<gene>
    <name evidence="6" type="ORF">DOTSEDRAFT_75852</name>
</gene>
<dbReference type="OrthoDB" id="2503993at2759"/>
<dbReference type="STRING" id="675120.N1PBV0"/>
<evidence type="ECO:0000256" key="2">
    <source>
        <dbReference type="SAM" id="Phobius"/>
    </source>
</evidence>
<reference evidence="7" key="1">
    <citation type="journal article" date="2012" name="PLoS Genet.">
        <title>The genomes of the fungal plant pathogens Cladosporium fulvum and Dothistroma septosporum reveal adaptation to different hosts and lifestyles but also signatures of common ancestry.</title>
        <authorList>
            <person name="de Wit P.J.G.M."/>
            <person name="van der Burgt A."/>
            <person name="Oekmen B."/>
            <person name="Stergiopoulos I."/>
            <person name="Abd-Elsalam K.A."/>
            <person name="Aerts A.L."/>
            <person name="Bahkali A.H."/>
            <person name="Beenen H.G."/>
            <person name="Chettri P."/>
            <person name="Cox M.P."/>
            <person name="Datema E."/>
            <person name="de Vries R.P."/>
            <person name="Dhillon B."/>
            <person name="Ganley A.R."/>
            <person name="Griffiths S.A."/>
            <person name="Guo Y."/>
            <person name="Hamelin R.C."/>
            <person name="Henrissat B."/>
            <person name="Kabir M.S."/>
            <person name="Jashni M.K."/>
            <person name="Kema G."/>
            <person name="Klaubauf S."/>
            <person name="Lapidus A."/>
            <person name="Levasseur A."/>
            <person name="Lindquist E."/>
            <person name="Mehrabi R."/>
            <person name="Ohm R.A."/>
            <person name="Owen T.J."/>
            <person name="Salamov A."/>
            <person name="Schwelm A."/>
            <person name="Schijlen E."/>
            <person name="Sun H."/>
            <person name="van den Burg H.A."/>
            <person name="van Ham R.C.H.J."/>
            <person name="Zhang S."/>
            <person name="Goodwin S.B."/>
            <person name="Grigoriev I.V."/>
            <person name="Collemare J."/>
            <person name="Bradshaw R.E."/>
        </authorList>
    </citation>
    <scope>NUCLEOTIDE SEQUENCE [LARGE SCALE GENOMIC DNA]</scope>
    <source>
        <strain evidence="7">NZE10 / CBS 128990</strain>
    </source>
</reference>
<accession>N1PBV0</accession>
<dbReference type="GO" id="GO:1902929">
    <property type="term" value="C:plasma membrane of growing cell tip"/>
    <property type="evidence" value="ECO:0007669"/>
    <property type="project" value="TreeGrafter"/>
</dbReference>